<feature type="non-terminal residue" evidence="9">
    <location>
        <position position="1"/>
    </location>
</feature>
<dbReference type="GO" id="GO:0009706">
    <property type="term" value="C:chloroplast inner membrane"/>
    <property type="evidence" value="ECO:0007669"/>
    <property type="project" value="EnsemblPlants"/>
</dbReference>
<evidence type="ECO:0000256" key="6">
    <source>
        <dbReference type="ARBA" id="ARBA00022989"/>
    </source>
</evidence>
<reference evidence="9 10" key="1">
    <citation type="journal article" date="2007" name="Proc. Natl. Acad. Sci. U.S.A.">
        <title>The tiny eukaryote Ostreococcus provides genomic insights into the paradox of plankton speciation.</title>
        <authorList>
            <person name="Palenik B."/>
            <person name="Grimwood J."/>
            <person name="Aerts A."/>
            <person name="Rouze P."/>
            <person name="Salamov A."/>
            <person name="Putnam N."/>
            <person name="Dupont C."/>
            <person name="Jorgensen R."/>
            <person name="Derelle E."/>
            <person name="Rombauts S."/>
            <person name="Zhou K."/>
            <person name="Otillar R."/>
            <person name="Merchant S.S."/>
            <person name="Podell S."/>
            <person name="Gaasterland T."/>
            <person name="Napoli C."/>
            <person name="Gendler K."/>
            <person name="Manuell A."/>
            <person name="Tai V."/>
            <person name="Vallon O."/>
            <person name="Piganeau G."/>
            <person name="Jancek S."/>
            <person name="Heijde M."/>
            <person name="Jabbari K."/>
            <person name="Bowler C."/>
            <person name="Lohr M."/>
            <person name="Robbens S."/>
            <person name="Werner G."/>
            <person name="Dubchak I."/>
            <person name="Pazour G.J."/>
            <person name="Ren Q."/>
            <person name="Paulsen I."/>
            <person name="Delwiche C."/>
            <person name="Schmutz J."/>
            <person name="Rokhsar D."/>
            <person name="Van de Peer Y."/>
            <person name="Moreau H."/>
            <person name="Grigoriev I.V."/>
        </authorList>
    </citation>
    <scope>NUCLEOTIDE SEQUENCE [LARGE SCALE GENOMIC DNA]</scope>
    <source>
        <strain evidence="9 10">CCE9901</strain>
    </source>
</reference>
<dbReference type="OMA" id="PHIHQVN"/>
<dbReference type="STRING" id="436017.A4S018"/>
<protein>
    <submittedName>
        <fullName evidence="9">HAAAP family transporter: tyrosine/tryptophan</fullName>
    </submittedName>
</protein>
<dbReference type="EMBL" id="CP000587">
    <property type="protein sequence ID" value="ABO96959.1"/>
    <property type="molecule type" value="Genomic_DNA"/>
</dbReference>
<keyword evidence="10" id="KW-1185">Reference proteome</keyword>
<dbReference type="OrthoDB" id="204942at2759"/>
<feature type="transmembrane region" description="Helical" evidence="8">
    <location>
        <begin position="95"/>
        <end position="116"/>
    </location>
</feature>
<dbReference type="InterPro" id="IPR018227">
    <property type="entry name" value="Amino_acid_transport_2"/>
</dbReference>
<keyword evidence="4" id="KW-0997">Cell inner membrane</keyword>
<feature type="transmembrane region" description="Helical" evidence="8">
    <location>
        <begin position="347"/>
        <end position="365"/>
    </location>
</feature>
<evidence type="ECO:0000256" key="8">
    <source>
        <dbReference type="SAM" id="Phobius"/>
    </source>
</evidence>
<feature type="transmembrane region" description="Helical" evidence="8">
    <location>
        <begin position="234"/>
        <end position="252"/>
    </location>
</feature>
<evidence type="ECO:0000313" key="10">
    <source>
        <dbReference type="Proteomes" id="UP000001568"/>
    </source>
</evidence>
<dbReference type="GO" id="GO:0005886">
    <property type="term" value="C:plasma membrane"/>
    <property type="evidence" value="ECO:0007669"/>
    <property type="project" value="UniProtKB-SubCell"/>
</dbReference>
<accession>A4S018</accession>
<dbReference type="KEGG" id="olu:OSTLU_10137"/>
<dbReference type="eggNOG" id="ENOG502QSPD">
    <property type="taxonomic scope" value="Eukaryota"/>
</dbReference>
<keyword evidence="6 8" id="KW-1133">Transmembrane helix</keyword>
<keyword evidence="2" id="KW-0813">Transport</keyword>
<feature type="transmembrane region" description="Helical" evidence="8">
    <location>
        <begin position="136"/>
        <end position="155"/>
    </location>
</feature>
<evidence type="ECO:0000256" key="7">
    <source>
        <dbReference type="ARBA" id="ARBA00023136"/>
    </source>
</evidence>
<keyword evidence="7 8" id="KW-0472">Membrane</keyword>
<feature type="transmembrane region" description="Helical" evidence="8">
    <location>
        <begin position="205"/>
        <end position="227"/>
    </location>
</feature>
<proteinExistence type="predicted"/>
<sequence>RLWSNVERGDDGLRRRAGSLGASVALVAGTTLGAGMLALPLVLRDAGFVPSTVVIVACWVFFAATGLCVLEVNLGTMCELGRGGGVSVNAMCRRTLGDAGVNAATASFAFIHYALLVAYVQKVGELAVEIWPQVPGGANAASVAYATAMSTFLYLASPAKIERFNSALFAGVVGTFVPLLLLAARSETTSVDNLLAVSDWSAAPATIPIVAVAFVYHQVVPVVATSLEGDRKRATTAVLAGTAIPALMFILWDAAVLGSVDAGAIDVDPIGALQASSPLTAALVRGFEFFAVSTSFLGFGWGLADFLADGMKTTDIHDPRPWALALVPPVIFALACPGVFLAALDSAGAFGVLVVFGMIPPAMVYRHRQMRDECALENDPVGCLPVLDPVLPGGALTLALMFAFAASEVGSETI</sequence>
<evidence type="ECO:0000256" key="3">
    <source>
        <dbReference type="ARBA" id="ARBA00022475"/>
    </source>
</evidence>
<dbReference type="GO" id="GO:0003333">
    <property type="term" value="P:amino acid transmembrane transport"/>
    <property type="evidence" value="ECO:0007669"/>
    <property type="project" value="InterPro"/>
</dbReference>
<feature type="transmembrane region" description="Helical" evidence="8">
    <location>
        <begin position="320"/>
        <end position="341"/>
    </location>
</feature>
<keyword evidence="5 8" id="KW-0812">Transmembrane</keyword>
<dbReference type="Gene3D" id="1.20.1740.10">
    <property type="entry name" value="Amino acid/polyamine transporter I"/>
    <property type="match status" value="1"/>
</dbReference>
<feature type="non-terminal residue" evidence="9">
    <location>
        <position position="414"/>
    </location>
</feature>
<dbReference type="Gramene" id="ABO96959">
    <property type="protein sequence ID" value="ABO96959"/>
    <property type="gene ID" value="OSTLU_10137"/>
</dbReference>
<evidence type="ECO:0000256" key="1">
    <source>
        <dbReference type="ARBA" id="ARBA00004429"/>
    </source>
</evidence>
<gene>
    <name evidence="9" type="ORF">OSTLU_10137</name>
</gene>
<keyword evidence="3" id="KW-1003">Cell membrane</keyword>
<evidence type="ECO:0000256" key="2">
    <source>
        <dbReference type="ARBA" id="ARBA00022448"/>
    </source>
</evidence>
<dbReference type="AlphaFoldDB" id="A4S018"/>
<evidence type="ECO:0000256" key="4">
    <source>
        <dbReference type="ARBA" id="ARBA00022519"/>
    </source>
</evidence>
<evidence type="ECO:0000313" key="9">
    <source>
        <dbReference type="EMBL" id="ABO96959.1"/>
    </source>
</evidence>
<dbReference type="GeneID" id="5002636"/>
<feature type="transmembrane region" description="Helical" evidence="8">
    <location>
        <begin position="48"/>
        <end position="74"/>
    </location>
</feature>
<dbReference type="PANTHER" id="PTHR32195">
    <property type="entry name" value="OS07G0662800 PROTEIN"/>
    <property type="match status" value="1"/>
</dbReference>
<dbReference type="HOGENOM" id="CLU_038102_1_1_1"/>
<dbReference type="RefSeq" id="XP_001418666.1">
    <property type="nucleotide sequence ID" value="XM_001418629.1"/>
</dbReference>
<dbReference type="Pfam" id="PF03222">
    <property type="entry name" value="Trp_Tyr_perm"/>
    <property type="match status" value="1"/>
</dbReference>
<evidence type="ECO:0000256" key="5">
    <source>
        <dbReference type="ARBA" id="ARBA00022692"/>
    </source>
</evidence>
<dbReference type="Proteomes" id="UP000001568">
    <property type="component" value="Chromosome 7"/>
</dbReference>
<organism evidence="9 10">
    <name type="scientific">Ostreococcus lucimarinus (strain CCE9901)</name>
    <dbReference type="NCBI Taxonomy" id="436017"/>
    <lineage>
        <taxon>Eukaryota</taxon>
        <taxon>Viridiplantae</taxon>
        <taxon>Chlorophyta</taxon>
        <taxon>Mamiellophyceae</taxon>
        <taxon>Mamiellales</taxon>
        <taxon>Bathycoccaceae</taxon>
        <taxon>Ostreococcus</taxon>
    </lineage>
</organism>
<feature type="transmembrane region" description="Helical" evidence="8">
    <location>
        <begin position="289"/>
        <end position="308"/>
    </location>
</feature>
<dbReference type="PANTHER" id="PTHR32195:SF26">
    <property type="entry name" value="TRYPTOPHAN OR TYROSINE TRANSPORTER PROTEIN"/>
    <property type="match status" value="1"/>
</dbReference>
<feature type="transmembrane region" description="Helical" evidence="8">
    <location>
        <begin position="167"/>
        <end position="185"/>
    </location>
</feature>
<feature type="transmembrane region" description="Helical" evidence="8">
    <location>
        <begin position="20"/>
        <end position="42"/>
    </location>
</feature>
<name>A4S018_OSTLU</name>
<comment type="subcellular location">
    <subcellularLocation>
        <location evidence="1">Cell inner membrane</location>
        <topology evidence="1">Multi-pass membrane protein</topology>
    </subcellularLocation>
</comment>